<accession>A0ABN1JPD5</accession>
<dbReference type="RefSeq" id="WP_141287859.1">
    <property type="nucleotide sequence ID" value="NZ_BAAAEW010000004.1"/>
</dbReference>
<organism evidence="1 2">
    <name type="scientific">Ideonella azotifigens</name>
    <dbReference type="NCBI Taxonomy" id="513160"/>
    <lineage>
        <taxon>Bacteria</taxon>
        <taxon>Pseudomonadati</taxon>
        <taxon>Pseudomonadota</taxon>
        <taxon>Betaproteobacteria</taxon>
        <taxon>Burkholderiales</taxon>
        <taxon>Sphaerotilaceae</taxon>
        <taxon>Ideonella</taxon>
    </lineage>
</organism>
<reference evidence="1 2" key="1">
    <citation type="journal article" date="2019" name="Int. J. Syst. Evol. Microbiol.">
        <title>The Global Catalogue of Microorganisms (GCM) 10K type strain sequencing project: providing services to taxonomists for standard genome sequencing and annotation.</title>
        <authorList>
            <consortium name="The Broad Institute Genomics Platform"/>
            <consortium name="The Broad Institute Genome Sequencing Center for Infectious Disease"/>
            <person name="Wu L."/>
            <person name="Ma J."/>
        </authorList>
    </citation>
    <scope>NUCLEOTIDE SEQUENCE [LARGE SCALE GENOMIC DNA]</scope>
    <source>
        <strain evidence="1 2">JCM 15503</strain>
    </source>
</reference>
<comment type="caution">
    <text evidence="1">The sequence shown here is derived from an EMBL/GenBank/DDBJ whole genome shotgun (WGS) entry which is preliminary data.</text>
</comment>
<proteinExistence type="predicted"/>
<dbReference type="EMBL" id="BAAAEW010000004">
    <property type="protein sequence ID" value="GAA0743939.1"/>
    <property type="molecule type" value="Genomic_DNA"/>
</dbReference>
<evidence type="ECO:0000313" key="2">
    <source>
        <dbReference type="Proteomes" id="UP001500279"/>
    </source>
</evidence>
<sequence>MVSTVGIGNKEHSRKPAHSTGLGLALLVSGLVVGCGGGGGDSGTSVPAEQPQGGSQAVAPELTIGADSFYFAPGAANASASSLNKVAGGTALAAFWDPNDGNTALSPGMKIFFFGQAQGCTAGSQGPLDSFSDTRLADVSGLTGVPADAAGAELRWVPSANTSACDAASRAKRGASSAFLNASDANGAMALLTSSGIQSDGQASFFGPYSSSGQNGKGDNAYITGTFVNFRHAAWLADPLQPWLNGTKARLRSEQGLTTASVEGGRAMAQVKQQMMATFYNHKCRQDEATNPCQIQYLMDTAIMRTGVSNWSGESWFVNAKVWGDPVQGGIPIVSGPIYGNGVTTSDSERGLALWTSQGAASQHATFAAKTFDVTISFDQLMNVLRITTGRAVNKAPSAVSDAEIASLWGSAWNDASAWALLSTDVAQEVYNPDSNFRAEIGGGFKSLFVGPQ</sequence>
<gene>
    <name evidence="1" type="ORF">GCM10009107_08980</name>
</gene>
<evidence type="ECO:0000313" key="1">
    <source>
        <dbReference type="EMBL" id="GAA0743939.1"/>
    </source>
</evidence>
<protein>
    <submittedName>
        <fullName evidence="1">Uncharacterized protein</fullName>
    </submittedName>
</protein>
<keyword evidence="2" id="KW-1185">Reference proteome</keyword>
<name>A0ABN1JPD5_9BURK</name>
<dbReference type="Proteomes" id="UP001500279">
    <property type="component" value="Unassembled WGS sequence"/>
</dbReference>